<dbReference type="EMBL" id="LASV01000038">
    <property type="protein sequence ID" value="KKA25054.1"/>
    <property type="molecule type" value="Genomic_DNA"/>
</dbReference>
<dbReference type="GO" id="GO:0006890">
    <property type="term" value="P:retrograde vesicle-mediated transport, Golgi to endoplasmic reticulum"/>
    <property type="evidence" value="ECO:0007669"/>
    <property type="project" value="EnsemblFungi"/>
</dbReference>
<evidence type="ECO:0000256" key="2">
    <source>
        <dbReference type="ARBA" id="ARBA00005648"/>
    </source>
</evidence>
<keyword evidence="6" id="KW-0813">Transport</keyword>
<dbReference type="GO" id="GO:0030134">
    <property type="term" value="C:COPII-coated ER to Golgi transport vesicle"/>
    <property type="evidence" value="ECO:0007669"/>
    <property type="project" value="EnsemblFungi"/>
</dbReference>
<gene>
    <name evidence="9" type="ORF">T310_0919</name>
</gene>
<accession>A0A0F4Z3F3</accession>
<dbReference type="AlphaFoldDB" id="A0A0F4Z3F3"/>
<dbReference type="OrthoDB" id="270930at2759"/>
<evidence type="ECO:0000256" key="6">
    <source>
        <dbReference type="RuleBase" id="RU369013"/>
    </source>
</evidence>
<dbReference type="InterPro" id="IPR045888">
    <property type="entry name" value="Erv"/>
</dbReference>
<name>A0A0F4Z3F3_RASE3</name>
<dbReference type="InterPro" id="IPR012936">
    <property type="entry name" value="Erv_C"/>
</dbReference>
<dbReference type="Proteomes" id="UP000053958">
    <property type="component" value="Unassembled WGS sequence"/>
</dbReference>
<dbReference type="GeneID" id="25312973"/>
<evidence type="ECO:0000256" key="1">
    <source>
        <dbReference type="ARBA" id="ARBA00004141"/>
    </source>
</evidence>
<evidence type="ECO:0000313" key="10">
    <source>
        <dbReference type="Proteomes" id="UP000053958"/>
    </source>
</evidence>
<proteinExistence type="inferred from homology"/>
<organism evidence="9 10">
    <name type="scientific">Rasamsonia emersonii (strain ATCC 16479 / CBS 393.64 / IMI 116815)</name>
    <dbReference type="NCBI Taxonomy" id="1408163"/>
    <lineage>
        <taxon>Eukaryota</taxon>
        <taxon>Fungi</taxon>
        <taxon>Dikarya</taxon>
        <taxon>Ascomycota</taxon>
        <taxon>Pezizomycotina</taxon>
        <taxon>Eurotiomycetes</taxon>
        <taxon>Eurotiomycetidae</taxon>
        <taxon>Eurotiales</taxon>
        <taxon>Trichocomaceae</taxon>
        <taxon>Rasamsonia</taxon>
    </lineage>
</organism>
<dbReference type="GO" id="GO:0005789">
    <property type="term" value="C:endoplasmic reticulum membrane"/>
    <property type="evidence" value="ECO:0007669"/>
    <property type="project" value="UniProtKB-SubCell"/>
</dbReference>
<comment type="function">
    <text evidence="6">Plays a role in transport between endoplasmic reticulum and Golgi.</text>
</comment>
<feature type="domain" description="Endoplasmic reticulum vesicle transporter N-terminal" evidence="8">
    <location>
        <begin position="8"/>
        <end position="96"/>
    </location>
</feature>
<keyword evidence="5 6" id="KW-0472">Membrane</keyword>
<keyword evidence="10" id="KW-1185">Reference proteome</keyword>
<evidence type="ECO:0000256" key="5">
    <source>
        <dbReference type="ARBA" id="ARBA00023136"/>
    </source>
</evidence>
<evidence type="ECO:0000259" key="7">
    <source>
        <dbReference type="Pfam" id="PF07970"/>
    </source>
</evidence>
<feature type="transmembrane region" description="Helical" evidence="6">
    <location>
        <begin position="20"/>
        <end position="43"/>
    </location>
</feature>
<keyword evidence="3 6" id="KW-0812">Transmembrane</keyword>
<evidence type="ECO:0000313" key="9">
    <source>
        <dbReference type="EMBL" id="KKA25054.1"/>
    </source>
</evidence>
<evidence type="ECO:0000259" key="8">
    <source>
        <dbReference type="Pfam" id="PF13850"/>
    </source>
</evidence>
<dbReference type="PANTHER" id="PTHR10984">
    <property type="entry name" value="ENDOPLASMIC RETICULUM-GOLGI INTERMEDIATE COMPARTMENT PROTEIN"/>
    <property type="match status" value="1"/>
</dbReference>
<comment type="subcellular location">
    <subcellularLocation>
        <location evidence="6">Endoplasmic reticulum membrane</location>
        <topology evidence="6">Multi-pass membrane protein</topology>
    </subcellularLocation>
    <subcellularLocation>
        <location evidence="6">Endoplasmic reticulum-Golgi intermediate compartment membrane</location>
        <topology evidence="6">Multi-pass membrane protein</topology>
    </subcellularLocation>
    <subcellularLocation>
        <location evidence="6">Golgi apparatus membrane</location>
        <topology evidence="6">Multi-pass membrane protein</topology>
    </subcellularLocation>
    <subcellularLocation>
        <location evidence="1">Membrane</location>
        <topology evidence="1">Multi-pass membrane protein</topology>
    </subcellularLocation>
</comment>
<dbReference type="GO" id="GO:0000139">
    <property type="term" value="C:Golgi membrane"/>
    <property type="evidence" value="ECO:0007669"/>
    <property type="project" value="UniProtKB-SubCell"/>
</dbReference>
<comment type="caution">
    <text evidence="9">The sequence shown here is derived from an EMBL/GenBank/DDBJ whole genome shotgun (WGS) entry which is preliminary data.</text>
</comment>
<keyword evidence="4 6" id="KW-1133">Transmembrane helix</keyword>
<feature type="domain" description="Endoplasmic reticulum vesicle transporter C-terminal" evidence="7">
    <location>
        <begin position="152"/>
        <end position="421"/>
    </location>
</feature>
<keyword evidence="6" id="KW-0931">ER-Golgi transport</keyword>
<evidence type="ECO:0000256" key="3">
    <source>
        <dbReference type="ARBA" id="ARBA00022692"/>
    </source>
</evidence>
<dbReference type="GO" id="GO:0006888">
    <property type="term" value="P:endoplasmic reticulum to Golgi vesicle-mediated transport"/>
    <property type="evidence" value="ECO:0007669"/>
    <property type="project" value="UniProtKB-UniRule"/>
</dbReference>
<keyword evidence="6" id="KW-0333">Golgi apparatus</keyword>
<evidence type="ECO:0000256" key="4">
    <source>
        <dbReference type="ARBA" id="ARBA00022989"/>
    </source>
</evidence>
<dbReference type="STRING" id="1408163.A0A0F4Z3F3"/>
<dbReference type="Pfam" id="PF07970">
    <property type="entry name" value="COPIIcoated_ERV"/>
    <property type="match status" value="1"/>
</dbReference>
<dbReference type="Pfam" id="PF13850">
    <property type="entry name" value="ERGIC_N"/>
    <property type="match status" value="1"/>
</dbReference>
<reference evidence="9 10" key="1">
    <citation type="submission" date="2015-04" db="EMBL/GenBank/DDBJ databases">
        <authorList>
            <person name="Heijne W.H."/>
            <person name="Fedorova N.D."/>
            <person name="Nierman W.C."/>
            <person name="Vollebregt A.W."/>
            <person name="Zhao Z."/>
            <person name="Wu L."/>
            <person name="Kumar M."/>
            <person name="Stam H."/>
            <person name="van den Berg M.A."/>
            <person name="Pel H.J."/>
        </authorList>
    </citation>
    <scope>NUCLEOTIDE SEQUENCE [LARGE SCALE GENOMIC DNA]</scope>
    <source>
        <strain evidence="9 10">CBS 393.64</strain>
    </source>
</reference>
<dbReference type="GO" id="GO:0033116">
    <property type="term" value="C:endoplasmic reticulum-Golgi intermediate compartment membrane"/>
    <property type="evidence" value="ECO:0007669"/>
    <property type="project" value="UniProtKB-SubCell"/>
</dbReference>
<feature type="transmembrane region" description="Helical" evidence="6">
    <location>
        <begin position="398"/>
        <end position="420"/>
    </location>
</feature>
<protein>
    <recommendedName>
        <fullName evidence="6">Endoplasmic reticulum-Golgi intermediate compartment protein</fullName>
    </recommendedName>
</protein>
<sequence>MPAKSRFTRLDAFAKTVEDARVRTTSGGIVTLVSLLVILYLVWGEWVDYRRVVVVPELIVDKSRGERMEIHLNITFPRLPCELLTLDVMDVSGEQQVGVVHGVNKVRLSPASEGGRVLDVQALELHSKEQAAVHLDPDYCGECGGAPPPSTAKKPGCCNTCDEVREAYAERQWSFGDGSGIEQCRREGYAERLNAQRREGCRIEGVIRVNKVVGNFHIAPGRSFTSGNIHAHDLEMYFDSKLPPEERHTMTHEIHQLRFGPQLPDEFSSRWQWTDHHHTNPLDGVTQSTEEPAYNYMYFIKVVSTSYLPLGWDAAYSSYAHNKHEVALGQHGAVYGTQGSVETHQYSVTSHKRSLAGGTDAAEGHQERVHAQGGIPGVFFNYDISPMKVINREARPKTFTGFLTGVCAVIGGTLTVAAAIDRFLYEGSLRVKKLHSN</sequence>
<dbReference type="PANTHER" id="PTHR10984:SF25">
    <property type="entry name" value="ENDOPLASMIC RETICULUM-GOLGI INTERMEDIATE COMPARTMENT PROTEIN 3"/>
    <property type="match status" value="1"/>
</dbReference>
<keyword evidence="6" id="KW-0256">Endoplasmic reticulum</keyword>
<comment type="similarity">
    <text evidence="2 6">Belongs to the ERGIC family.</text>
</comment>
<dbReference type="RefSeq" id="XP_013331666.1">
    <property type="nucleotide sequence ID" value="XM_013476212.1"/>
</dbReference>
<dbReference type="GO" id="GO:0061852">
    <property type="term" value="C:retrograde transporter complex, Golgi to ER"/>
    <property type="evidence" value="ECO:0007669"/>
    <property type="project" value="EnsemblFungi"/>
</dbReference>
<dbReference type="InterPro" id="IPR039542">
    <property type="entry name" value="Erv_N"/>
</dbReference>